<reference evidence="1 2" key="1">
    <citation type="journal article" date="2014" name="Int. J. Syst. Evol. Microbiol.">
        <title>Complete genome of a new Firmicutes species belonging to the dominant human colonic microbiota ('Ruminococcus bicirculans') reveals two chromosomes and a selective capacity to utilize plant glucans.</title>
        <authorList>
            <consortium name="NISC Comparative Sequencing Program"/>
            <person name="Wegmann U."/>
            <person name="Louis P."/>
            <person name="Goesmann A."/>
            <person name="Henrissat B."/>
            <person name="Duncan S.H."/>
            <person name="Flint H.J."/>
        </authorList>
    </citation>
    <scope>NUCLEOTIDE SEQUENCE [LARGE SCALE GENOMIC DNA]</scope>
    <source>
        <strain evidence="1 2">80/3</strain>
    </source>
</reference>
<evidence type="ECO:0000313" key="2">
    <source>
        <dbReference type="Proteomes" id="UP000027600"/>
    </source>
</evidence>
<dbReference type="Proteomes" id="UP000027600">
    <property type="component" value="Chromosome I"/>
</dbReference>
<organism evidence="1 2">
    <name type="scientific">Ruminococcus bicirculans</name>
    <name type="common">ex Wegman et al. 2014</name>
    <dbReference type="NCBI Taxonomy" id="1160721"/>
    <lineage>
        <taxon>Bacteria</taxon>
        <taxon>Bacillati</taxon>
        <taxon>Bacillota</taxon>
        <taxon>Clostridia</taxon>
        <taxon>Eubacteriales</taxon>
        <taxon>Oscillospiraceae</taxon>
        <taxon>Ruminococcus</taxon>
    </lineage>
</organism>
<name>A0ABP1WIA9_9FIRM</name>
<proteinExistence type="predicted"/>
<accession>A0ABP1WIA9</accession>
<evidence type="ECO:0008006" key="3">
    <source>
        <dbReference type="Google" id="ProtNLM"/>
    </source>
</evidence>
<protein>
    <recommendedName>
        <fullName evidence="3">Prealbumin-like fold domain-containing protein</fullName>
    </recommendedName>
</protein>
<dbReference type="EMBL" id="HF545616">
    <property type="protein sequence ID" value="CCO05553.1"/>
    <property type="molecule type" value="Genomic_DNA"/>
</dbReference>
<sequence length="77" mass="8727">MGVKAMKKLKKYFFSKLTKLHKRNSDRPQMYNLKGITSDGKVVDFPYISADKGGVINIKGLPVGTYKFTEVINDTQQ</sequence>
<gene>
    <name evidence="1" type="ORF">RBI_I01855</name>
</gene>
<evidence type="ECO:0000313" key="1">
    <source>
        <dbReference type="EMBL" id="CCO05553.1"/>
    </source>
</evidence>
<keyword evidence="2" id="KW-1185">Reference proteome</keyword>